<gene>
    <name evidence="2" type="ordered locus">GDI3607</name>
</gene>
<organism evidence="2 3">
    <name type="scientific">Gluconacetobacter diazotrophicus (strain ATCC 49037 / DSM 5601 / CCUG 37298 / CIP 103539 / LMG 7603 / PAl5)</name>
    <dbReference type="NCBI Taxonomy" id="272568"/>
    <lineage>
        <taxon>Bacteria</taxon>
        <taxon>Pseudomonadati</taxon>
        <taxon>Pseudomonadota</taxon>
        <taxon>Alphaproteobacteria</taxon>
        <taxon>Acetobacterales</taxon>
        <taxon>Acetobacteraceae</taxon>
        <taxon>Gluconacetobacter</taxon>
    </lineage>
</organism>
<evidence type="ECO:0000313" key="2">
    <source>
        <dbReference type="EMBL" id="CAP57550.1"/>
    </source>
</evidence>
<sequence>MDRLMRSYGGGLTFPSARSFR</sequence>
<feature type="region of interest" description="Disordered" evidence="1">
    <location>
        <begin position="1"/>
        <end position="21"/>
    </location>
</feature>
<evidence type="ECO:0000256" key="1">
    <source>
        <dbReference type="SAM" id="MobiDB-lite"/>
    </source>
</evidence>
<dbReference type="EMBL" id="AM889285">
    <property type="protein sequence ID" value="CAP57550.1"/>
    <property type="molecule type" value="Genomic_DNA"/>
</dbReference>
<keyword evidence="3" id="KW-1185">Reference proteome</keyword>
<evidence type="ECO:0000313" key="3">
    <source>
        <dbReference type="Proteomes" id="UP000001176"/>
    </source>
</evidence>
<reference evidence="2 3" key="1">
    <citation type="journal article" date="2009" name="BMC Genomics">
        <title>Complete genome sequence of the sugarcane nitrogen-fixing endophyte Gluconacetobacter diazotrophicus Pal5.</title>
        <authorList>
            <person name="Bertalan M."/>
            <person name="Albano R."/>
            <person name="Padua V."/>
            <person name="Rouws L."/>
            <person name="Rojas C."/>
            <person name="Hemerly A."/>
            <person name="Teixeira K."/>
            <person name="Schwab S."/>
            <person name="Araujo J."/>
            <person name="Oliveira A."/>
            <person name="Franca L."/>
            <person name="Magalhaes V."/>
            <person name="Alqueres S."/>
            <person name="Cardoso A."/>
            <person name="Almeida W."/>
            <person name="Loureiro M.M."/>
            <person name="Nogueira E."/>
            <person name="Cidade D."/>
            <person name="Oliveira D."/>
            <person name="Simao T."/>
            <person name="Macedo J."/>
            <person name="Valadao A."/>
            <person name="Dreschsel M."/>
            <person name="Freitas F."/>
            <person name="Vidal M."/>
            <person name="Guedes H."/>
            <person name="Rodrigues E."/>
            <person name="Meneses C."/>
            <person name="Brioso P."/>
            <person name="Pozzer L."/>
            <person name="Figueiredo D."/>
            <person name="Montano H."/>
            <person name="Junior J."/>
            <person name="Filho G."/>
            <person name="Flores V."/>
            <person name="Ferreira B."/>
            <person name="Branco A."/>
            <person name="Gonzalez P."/>
            <person name="Guillobel H."/>
            <person name="Lemos M."/>
            <person name="Seibel L."/>
            <person name="Macedo J."/>
            <person name="Alves-Ferreira M."/>
            <person name="Sachetto-Martins G."/>
            <person name="Coelho A."/>
            <person name="Santos E."/>
            <person name="Amaral G."/>
            <person name="Neves A."/>
            <person name="Pacheco A.B."/>
            <person name="Carvalho D."/>
            <person name="Lery L."/>
            <person name="Bisch P."/>
            <person name="Rossle S.C."/>
            <person name="Urmenyi T."/>
            <person name="Kruger W.V."/>
            <person name="Martins O."/>
            <person name="Baldani J.I."/>
            <person name="Ferreira P.C."/>
        </authorList>
    </citation>
    <scope>NUCLEOTIDE SEQUENCE [LARGE SCALE GENOMIC DNA]</scope>
    <source>
        <strain evidence="3">ATCC 49037 / DSM 5601 / CCUG 37298 / CIP 103539 / LMG 7603 / PAl5</strain>
    </source>
</reference>
<dbReference type="AlphaFoldDB" id="A9H6U4"/>
<accession>A9H6U4</accession>
<dbReference type="Proteomes" id="UP000001176">
    <property type="component" value="Chromosome"/>
</dbReference>
<dbReference type="KEGG" id="gdi:GDI3607"/>
<name>A9H6U4_GLUDA</name>
<protein>
    <submittedName>
        <fullName evidence="2">Uncharacterized protein</fullName>
    </submittedName>
</protein>
<proteinExistence type="predicted"/>